<dbReference type="SUPFAM" id="SSF53474">
    <property type="entry name" value="alpha/beta-Hydrolases"/>
    <property type="match status" value="1"/>
</dbReference>
<sequence length="174" mass="20094">MKQRLLILSDLWGKENADWVSTYVENLSEDFEVVFYSSCELAGIPDFDITEHERHRLFIESGVEEAVENLLSLEKEEVVILAFSIGGTIGWKASLAGLKIASFYAVSATRLRYEKEKPLNKVTLYYGEGDAYKPDVSWFEKMKVDYHIIPKGTHELYRDKEFAKKLCLEIKSKR</sequence>
<evidence type="ECO:0008006" key="3">
    <source>
        <dbReference type="Google" id="ProtNLM"/>
    </source>
</evidence>
<dbReference type="EMBL" id="SNYH01000003">
    <property type="protein sequence ID" value="TDQ27865.1"/>
    <property type="molecule type" value="Genomic_DNA"/>
</dbReference>
<dbReference type="Proteomes" id="UP000295390">
    <property type="component" value="Unassembled WGS sequence"/>
</dbReference>
<accession>A0A4R6TDC9</accession>
<dbReference type="AlphaFoldDB" id="A0A4R6TDC9"/>
<evidence type="ECO:0000313" key="2">
    <source>
        <dbReference type="Proteomes" id="UP000295390"/>
    </source>
</evidence>
<comment type="caution">
    <text evidence="1">The sequence shown here is derived from an EMBL/GenBank/DDBJ whole genome shotgun (WGS) entry which is preliminary data.</text>
</comment>
<dbReference type="RefSeq" id="WP_133535838.1">
    <property type="nucleotide sequence ID" value="NZ_SNYH01000003.1"/>
</dbReference>
<gene>
    <name evidence="1" type="ORF">DFQ07_1722</name>
</gene>
<reference evidence="1 2" key="1">
    <citation type="submission" date="2019-03" db="EMBL/GenBank/DDBJ databases">
        <title>Genomic Encyclopedia of Type Strains, Phase III (KMG-III): the genomes of soil and plant-associated and newly described type strains.</title>
        <authorList>
            <person name="Whitman W."/>
        </authorList>
    </citation>
    <scope>NUCLEOTIDE SEQUENCE [LARGE SCALE GENOMIC DNA]</scope>
    <source>
        <strain evidence="1 2">CECT 8283</strain>
    </source>
</reference>
<keyword evidence="2" id="KW-1185">Reference proteome</keyword>
<dbReference type="OrthoDB" id="1118894at2"/>
<proteinExistence type="predicted"/>
<organism evidence="1 2">
    <name type="scientific">Tenacibaculum caenipelagi</name>
    <dbReference type="NCBI Taxonomy" id="1325435"/>
    <lineage>
        <taxon>Bacteria</taxon>
        <taxon>Pseudomonadati</taxon>
        <taxon>Bacteroidota</taxon>
        <taxon>Flavobacteriia</taxon>
        <taxon>Flavobacteriales</taxon>
        <taxon>Flavobacteriaceae</taxon>
        <taxon>Tenacibaculum</taxon>
    </lineage>
</organism>
<protein>
    <recommendedName>
        <fullName evidence="3">Alpha/beta hydrolase</fullName>
    </recommendedName>
</protein>
<name>A0A4R6TDC9_9FLAO</name>
<dbReference type="InterPro" id="IPR029058">
    <property type="entry name" value="AB_hydrolase_fold"/>
</dbReference>
<evidence type="ECO:0000313" key="1">
    <source>
        <dbReference type="EMBL" id="TDQ27865.1"/>
    </source>
</evidence>